<evidence type="ECO:0000313" key="3">
    <source>
        <dbReference type="Proteomes" id="UP000299102"/>
    </source>
</evidence>
<evidence type="ECO:0000256" key="1">
    <source>
        <dbReference type="SAM" id="MobiDB-lite"/>
    </source>
</evidence>
<evidence type="ECO:0000313" key="2">
    <source>
        <dbReference type="EMBL" id="GBP88473.1"/>
    </source>
</evidence>
<feature type="region of interest" description="Disordered" evidence="1">
    <location>
        <begin position="1"/>
        <end position="49"/>
    </location>
</feature>
<sequence length="86" mass="9882">MAWSIPGRPERAFVPFKSQPRPVANRKCKLDKEQDRRSRPEGMEIESGNKVGIDYGTKITIEHVIGIAIRKRHRDQNRGSEIGTRK</sequence>
<reference evidence="2 3" key="1">
    <citation type="journal article" date="2019" name="Commun. Biol.">
        <title>The bagworm genome reveals a unique fibroin gene that provides high tensile strength.</title>
        <authorList>
            <person name="Kono N."/>
            <person name="Nakamura H."/>
            <person name="Ohtoshi R."/>
            <person name="Tomita M."/>
            <person name="Numata K."/>
            <person name="Arakawa K."/>
        </authorList>
    </citation>
    <scope>NUCLEOTIDE SEQUENCE [LARGE SCALE GENOMIC DNA]</scope>
</reference>
<keyword evidence="3" id="KW-1185">Reference proteome</keyword>
<accession>A0A4C1ZMN0</accession>
<dbReference type="EMBL" id="BGZK01001936">
    <property type="protein sequence ID" value="GBP88473.1"/>
    <property type="molecule type" value="Genomic_DNA"/>
</dbReference>
<name>A0A4C1ZMN0_EUMVA</name>
<proteinExistence type="predicted"/>
<dbReference type="AlphaFoldDB" id="A0A4C1ZMN0"/>
<comment type="caution">
    <text evidence="2">The sequence shown here is derived from an EMBL/GenBank/DDBJ whole genome shotgun (WGS) entry which is preliminary data.</text>
</comment>
<protein>
    <submittedName>
        <fullName evidence="2">Uncharacterized protein</fullName>
    </submittedName>
</protein>
<organism evidence="2 3">
    <name type="scientific">Eumeta variegata</name>
    <name type="common">Bagworm moth</name>
    <name type="synonym">Eumeta japonica</name>
    <dbReference type="NCBI Taxonomy" id="151549"/>
    <lineage>
        <taxon>Eukaryota</taxon>
        <taxon>Metazoa</taxon>
        <taxon>Ecdysozoa</taxon>
        <taxon>Arthropoda</taxon>
        <taxon>Hexapoda</taxon>
        <taxon>Insecta</taxon>
        <taxon>Pterygota</taxon>
        <taxon>Neoptera</taxon>
        <taxon>Endopterygota</taxon>
        <taxon>Lepidoptera</taxon>
        <taxon>Glossata</taxon>
        <taxon>Ditrysia</taxon>
        <taxon>Tineoidea</taxon>
        <taxon>Psychidae</taxon>
        <taxon>Oiketicinae</taxon>
        <taxon>Eumeta</taxon>
    </lineage>
</organism>
<gene>
    <name evidence="2" type="ORF">EVAR_103747_1</name>
</gene>
<dbReference type="Proteomes" id="UP000299102">
    <property type="component" value="Unassembled WGS sequence"/>
</dbReference>
<feature type="compositionally biased region" description="Basic and acidic residues" evidence="1">
    <location>
        <begin position="28"/>
        <end position="42"/>
    </location>
</feature>